<keyword evidence="2" id="KW-1185">Reference proteome</keyword>
<organism evidence="1 2">
    <name type="scientific">Limnoglobus roseus</name>
    <dbReference type="NCBI Taxonomy" id="2598579"/>
    <lineage>
        <taxon>Bacteria</taxon>
        <taxon>Pseudomonadati</taxon>
        <taxon>Planctomycetota</taxon>
        <taxon>Planctomycetia</taxon>
        <taxon>Gemmatales</taxon>
        <taxon>Gemmataceae</taxon>
        <taxon>Limnoglobus</taxon>
    </lineage>
</organism>
<name>A0A5C1AI55_9BACT</name>
<dbReference type="OrthoDB" id="280443at2"/>
<accession>A0A5C1AI55</accession>
<evidence type="ECO:0000313" key="2">
    <source>
        <dbReference type="Proteomes" id="UP000324974"/>
    </source>
</evidence>
<proteinExistence type="predicted"/>
<protein>
    <submittedName>
        <fullName evidence="1">Uncharacterized protein</fullName>
    </submittedName>
</protein>
<evidence type="ECO:0000313" key="1">
    <source>
        <dbReference type="EMBL" id="QEL17352.1"/>
    </source>
</evidence>
<sequence>MYPSGPWKGFWHQDIHGRQPMEQFELHFATDGTITGRGVDMVGLFFFRGTCHTTTGQLTMTKQYVGKHAVEYVGRSDGEGRIVGTWSIYGITTGPFSLHPVLRGDEPIQEIVK</sequence>
<reference evidence="2" key="1">
    <citation type="submission" date="2019-08" db="EMBL/GenBank/DDBJ databases">
        <title>Limnoglobus roseus gen. nov., sp. nov., a novel freshwater planctomycete with a giant genome from the family Gemmataceae.</title>
        <authorList>
            <person name="Kulichevskaya I.S."/>
            <person name="Naumoff D.G."/>
            <person name="Miroshnikov K."/>
            <person name="Ivanova A."/>
            <person name="Philippov D.A."/>
            <person name="Hakobyan A."/>
            <person name="Rijpstra I.C."/>
            <person name="Sinninghe Damste J.S."/>
            <person name="Liesack W."/>
            <person name="Dedysh S.N."/>
        </authorList>
    </citation>
    <scope>NUCLEOTIDE SEQUENCE [LARGE SCALE GENOMIC DNA]</scope>
    <source>
        <strain evidence="2">PX52</strain>
    </source>
</reference>
<dbReference type="Proteomes" id="UP000324974">
    <property type="component" value="Chromosome"/>
</dbReference>
<dbReference type="KEGG" id="lrs:PX52LOC_04335"/>
<dbReference type="AlphaFoldDB" id="A0A5C1AI55"/>
<dbReference type="EMBL" id="CP042425">
    <property type="protein sequence ID" value="QEL17352.1"/>
    <property type="molecule type" value="Genomic_DNA"/>
</dbReference>
<gene>
    <name evidence="1" type="ORF">PX52LOC_04335</name>
</gene>
<dbReference type="RefSeq" id="WP_149111977.1">
    <property type="nucleotide sequence ID" value="NZ_CP042425.1"/>
</dbReference>